<dbReference type="OrthoDB" id="9802264at2"/>
<keyword evidence="2" id="KW-0813">Transport</keyword>
<dbReference type="EMBL" id="CP035493">
    <property type="protein sequence ID" value="QAY71409.1"/>
    <property type="molecule type" value="Genomic_DNA"/>
</dbReference>
<reference evidence="6 7" key="1">
    <citation type="submission" date="2019-01" db="EMBL/GenBank/DDBJ databases">
        <title>Genome sequencing of strain FW10M-9.</title>
        <authorList>
            <person name="Heo J."/>
            <person name="Kim S.-J."/>
            <person name="Kim J.-S."/>
            <person name="Hong S.-B."/>
            <person name="Kwon S.-W."/>
        </authorList>
    </citation>
    <scope>NUCLEOTIDE SEQUENCE [LARGE SCALE GENOMIC DNA]</scope>
    <source>
        <strain evidence="6 7">FW10M-9</strain>
    </source>
</reference>
<keyword evidence="4 6" id="KW-0067">ATP-binding</keyword>
<sequence>MSSASVVGTRGLSFAYRAGAVPVIDDVSLDLPAGAVCSLTGPSGSGKSTLLYLLALMLRPAGGEVVWDGRPASSLPDAARSRLRAAHVGFVFQDALLDPSRTVLANVCDAALFAGMPRATATARARDLMGRFGVEHRGDHRPGEISGGQAQRVAICRALLTDPRVVFADEPTGNLDDTSAEIVWQALVDHAATGATVVVATHDKTLAARADHEVRLTVEGRVTTRTGVGS</sequence>
<feature type="domain" description="ABC transporter" evidence="5">
    <location>
        <begin position="7"/>
        <end position="230"/>
    </location>
</feature>
<dbReference type="Proteomes" id="UP000292118">
    <property type="component" value="Chromosome"/>
</dbReference>
<dbReference type="GO" id="GO:0005886">
    <property type="term" value="C:plasma membrane"/>
    <property type="evidence" value="ECO:0007669"/>
    <property type="project" value="TreeGrafter"/>
</dbReference>
<evidence type="ECO:0000256" key="2">
    <source>
        <dbReference type="ARBA" id="ARBA00022448"/>
    </source>
</evidence>
<proteinExistence type="inferred from homology"/>
<dbReference type="PANTHER" id="PTHR24220:SF689">
    <property type="entry name" value="LIPOPROTEIN-RELEASING SYSTEM ATP-BINDING PROTEIN LOLD"/>
    <property type="match status" value="1"/>
</dbReference>
<dbReference type="Pfam" id="PF00005">
    <property type="entry name" value="ABC_tran"/>
    <property type="match status" value="1"/>
</dbReference>
<dbReference type="InterPro" id="IPR017871">
    <property type="entry name" value="ABC_transporter-like_CS"/>
</dbReference>
<gene>
    <name evidence="6" type="ORF">ET471_16365</name>
</gene>
<dbReference type="CDD" id="cd03255">
    <property type="entry name" value="ABC_MJ0796_LolCDE_FtsE"/>
    <property type="match status" value="1"/>
</dbReference>
<evidence type="ECO:0000313" key="6">
    <source>
        <dbReference type="EMBL" id="QAY71409.1"/>
    </source>
</evidence>
<dbReference type="PROSITE" id="PS00211">
    <property type="entry name" value="ABC_TRANSPORTER_1"/>
    <property type="match status" value="1"/>
</dbReference>
<dbReference type="GO" id="GO:0022857">
    <property type="term" value="F:transmembrane transporter activity"/>
    <property type="evidence" value="ECO:0007669"/>
    <property type="project" value="TreeGrafter"/>
</dbReference>
<dbReference type="AlphaFoldDB" id="A0A4P6FAU9"/>
<name>A0A4P6FAU9_9MICO</name>
<dbReference type="RefSeq" id="WP_129190067.1">
    <property type="nucleotide sequence ID" value="NZ_CP035493.1"/>
</dbReference>
<evidence type="ECO:0000256" key="4">
    <source>
        <dbReference type="ARBA" id="ARBA00022840"/>
    </source>
</evidence>
<dbReference type="PROSITE" id="PS50893">
    <property type="entry name" value="ABC_TRANSPORTER_2"/>
    <property type="match status" value="1"/>
</dbReference>
<dbReference type="InterPro" id="IPR027417">
    <property type="entry name" value="P-loop_NTPase"/>
</dbReference>
<evidence type="ECO:0000256" key="3">
    <source>
        <dbReference type="ARBA" id="ARBA00022741"/>
    </source>
</evidence>
<dbReference type="GO" id="GO:0016887">
    <property type="term" value="F:ATP hydrolysis activity"/>
    <property type="evidence" value="ECO:0007669"/>
    <property type="project" value="InterPro"/>
</dbReference>
<protein>
    <submittedName>
        <fullName evidence="6">ABC transporter ATP-binding protein</fullName>
    </submittedName>
</protein>
<evidence type="ECO:0000313" key="7">
    <source>
        <dbReference type="Proteomes" id="UP000292118"/>
    </source>
</evidence>
<dbReference type="InterPro" id="IPR015854">
    <property type="entry name" value="ABC_transpr_LolD-like"/>
</dbReference>
<organism evidence="6 7">
    <name type="scientific">Xylanimonas protaetiae</name>
    <dbReference type="NCBI Taxonomy" id="2509457"/>
    <lineage>
        <taxon>Bacteria</taxon>
        <taxon>Bacillati</taxon>
        <taxon>Actinomycetota</taxon>
        <taxon>Actinomycetes</taxon>
        <taxon>Micrococcales</taxon>
        <taxon>Promicromonosporaceae</taxon>
        <taxon>Xylanimonas</taxon>
    </lineage>
</organism>
<evidence type="ECO:0000259" key="5">
    <source>
        <dbReference type="PROSITE" id="PS50893"/>
    </source>
</evidence>
<dbReference type="GO" id="GO:0005524">
    <property type="term" value="F:ATP binding"/>
    <property type="evidence" value="ECO:0007669"/>
    <property type="project" value="UniProtKB-KW"/>
</dbReference>
<dbReference type="InterPro" id="IPR003439">
    <property type="entry name" value="ABC_transporter-like_ATP-bd"/>
</dbReference>
<comment type="similarity">
    <text evidence="1">Belongs to the ABC transporter superfamily.</text>
</comment>
<keyword evidence="3" id="KW-0547">Nucleotide-binding</keyword>
<dbReference type="KEGG" id="xya:ET471_16365"/>
<accession>A0A4P6FAU9</accession>
<dbReference type="Gene3D" id="3.40.50.300">
    <property type="entry name" value="P-loop containing nucleotide triphosphate hydrolases"/>
    <property type="match status" value="1"/>
</dbReference>
<dbReference type="InterPro" id="IPR003593">
    <property type="entry name" value="AAA+_ATPase"/>
</dbReference>
<dbReference type="PANTHER" id="PTHR24220">
    <property type="entry name" value="IMPORT ATP-BINDING PROTEIN"/>
    <property type="match status" value="1"/>
</dbReference>
<dbReference type="SUPFAM" id="SSF52540">
    <property type="entry name" value="P-loop containing nucleoside triphosphate hydrolases"/>
    <property type="match status" value="1"/>
</dbReference>
<dbReference type="GO" id="GO:0044874">
    <property type="term" value="P:lipoprotein localization to outer membrane"/>
    <property type="evidence" value="ECO:0007669"/>
    <property type="project" value="TreeGrafter"/>
</dbReference>
<dbReference type="InterPro" id="IPR017911">
    <property type="entry name" value="MacB-like_ATP-bd"/>
</dbReference>
<dbReference type="SMART" id="SM00382">
    <property type="entry name" value="AAA"/>
    <property type="match status" value="1"/>
</dbReference>
<dbReference type="GO" id="GO:0089705">
    <property type="term" value="P:protein localization to outer membrane"/>
    <property type="evidence" value="ECO:0007669"/>
    <property type="project" value="TreeGrafter"/>
</dbReference>
<keyword evidence="7" id="KW-1185">Reference proteome</keyword>
<evidence type="ECO:0000256" key="1">
    <source>
        <dbReference type="ARBA" id="ARBA00005417"/>
    </source>
</evidence>